<dbReference type="InterPro" id="IPR016286">
    <property type="entry name" value="FUC_metazoa-typ"/>
</dbReference>
<protein>
    <recommendedName>
        <fullName evidence="3">alpha-L-fucosidase</fullName>
        <ecNumber evidence="3">3.2.1.51</ecNumber>
    </recommendedName>
</protein>
<dbReference type="InterPro" id="IPR006311">
    <property type="entry name" value="TAT_signal"/>
</dbReference>
<dbReference type="PIRSF" id="PIRSF001092">
    <property type="entry name" value="Alpha-L-fucosidase"/>
    <property type="match status" value="1"/>
</dbReference>
<feature type="domain" description="Glycoside hydrolase family 29 N-terminal" evidence="8">
    <location>
        <begin position="49"/>
        <end position="361"/>
    </location>
</feature>
<dbReference type="PANTHER" id="PTHR10030:SF37">
    <property type="entry name" value="ALPHA-L-FUCOSIDASE-RELATED"/>
    <property type="match status" value="1"/>
</dbReference>
<evidence type="ECO:0000256" key="7">
    <source>
        <dbReference type="SAM" id="SignalP"/>
    </source>
</evidence>
<dbReference type="EC" id="3.2.1.51" evidence="3"/>
<dbReference type="RefSeq" id="WP_283434708.1">
    <property type="nucleotide sequence ID" value="NZ_FXUG01000016.1"/>
</dbReference>
<organism evidence="9 10">
    <name type="scientific">Neorhodopirellula lusitana</name>
    <dbReference type="NCBI Taxonomy" id="445327"/>
    <lineage>
        <taxon>Bacteria</taxon>
        <taxon>Pseudomonadati</taxon>
        <taxon>Planctomycetota</taxon>
        <taxon>Planctomycetia</taxon>
        <taxon>Pirellulales</taxon>
        <taxon>Pirellulaceae</taxon>
        <taxon>Neorhodopirellula</taxon>
    </lineage>
</organism>
<comment type="caution">
    <text evidence="9">The sequence shown here is derived from an EMBL/GenBank/DDBJ whole genome shotgun (WGS) entry which is preliminary data.</text>
</comment>
<evidence type="ECO:0000259" key="8">
    <source>
        <dbReference type="Pfam" id="PF01120"/>
    </source>
</evidence>
<feature type="signal peptide" evidence="7">
    <location>
        <begin position="1"/>
        <end position="26"/>
    </location>
</feature>
<dbReference type="InterPro" id="IPR000933">
    <property type="entry name" value="Glyco_hydro_29"/>
</dbReference>
<dbReference type="InterPro" id="IPR017853">
    <property type="entry name" value="GH"/>
</dbReference>
<name>A0ABY1QK93_9BACT</name>
<sequence>MKFDRRSFIQAGVATSGLALSPAVNAGTVTDVPSYLTDVSEQYPQDPRKAAIDWFRQAEFGLFIHYGLYSLLGRGEWVQIKEKIRVKEYAKLADRFTAENFDADFITDMALDCGMKYVNITTRHHDSFCLFDTKYTDFKSTNTPAKRDLVGELAEQCQSKGLGFYLYYSHGRDWRHPHAPNNWGWGGSARPKYDPPEQFYVEGPKHDLQVYVDFMKNQVTELLTNYGPIGGIWLDGIGVPLSRKGKMGQFKSQELYDHIHSLQPQTLVSYKQGLLGTEDFKAPERHWKGTSDVPLELCDTLQPHGWGYTKSDDGKHKSAAKVIEMLGKAKQMNANLLLNTGPMPDGSIHREDIRTLKEVGQIRRSESRLSIQAQNEFE</sequence>
<comment type="function">
    <text evidence="1">Alpha-L-fucosidase is responsible for hydrolyzing the alpha-1,6-linked fucose joined to the reducing-end N-acetylglucosamine of the carbohydrate moieties of glycoproteins.</text>
</comment>
<dbReference type="Pfam" id="PF01120">
    <property type="entry name" value="Alpha_L_fucos"/>
    <property type="match status" value="1"/>
</dbReference>
<dbReference type="SUPFAM" id="SSF51445">
    <property type="entry name" value="(Trans)glycosidases"/>
    <property type="match status" value="1"/>
</dbReference>
<evidence type="ECO:0000313" key="9">
    <source>
        <dbReference type="EMBL" id="SMP73224.1"/>
    </source>
</evidence>
<evidence type="ECO:0000256" key="6">
    <source>
        <dbReference type="ARBA" id="ARBA00023295"/>
    </source>
</evidence>
<evidence type="ECO:0000256" key="3">
    <source>
        <dbReference type="ARBA" id="ARBA00012662"/>
    </source>
</evidence>
<comment type="similarity">
    <text evidence="2">Belongs to the glycosyl hydrolase 29 family.</text>
</comment>
<reference evidence="9 10" key="1">
    <citation type="submission" date="2017-05" db="EMBL/GenBank/DDBJ databases">
        <authorList>
            <person name="Varghese N."/>
            <person name="Submissions S."/>
        </authorList>
    </citation>
    <scope>NUCLEOTIDE SEQUENCE [LARGE SCALE GENOMIC DNA]</scope>
    <source>
        <strain evidence="9 10">DSM 25457</strain>
    </source>
</reference>
<proteinExistence type="inferred from homology"/>
<evidence type="ECO:0000256" key="1">
    <source>
        <dbReference type="ARBA" id="ARBA00004071"/>
    </source>
</evidence>
<evidence type="ECO:0000256" key="2">
    <source>
        <dbReference type="ARBA" id="ARBA00007951"/>
    </source>
</evidence>
<evidence type="ECO:0000313" key="10">
    <source>
        <dbReference type="Proteomes" id="UP001158067"/>
    </source>
</evidence>
<accession>A0ABY1QK93</accession>
<feature type="chain" id="PRO_5047546988" description="alpha-L-fucosidase" evidence="7">
    <location>
        <begin position="27"/>
        <end position="378"/>
    </location>
</feature>
<dbReference type="Proteomes" id="UP001158067">
    <property type="component" value="Unassembled WGS sequence"/>
</dbReference>
<keyword evidence="10" id="KW-1185">Reference proteome</keyword>
<dbReference type="EMBL" id="FXUG01000016">
    <property type="protein sequence ID" value="SMP73224.1"/>
    <property type="molecule type" value="Genomic_DNA"/>
</dbReference>
<dbReference type="Gene3D" id="3.20.20.80">
    <property type="entry name" value="Glycosidases"/>
    <property type="match status" value="1"/>
</dbReference>
<dbReference type="PANTHER" id="PTHR10030">
    <property type="entry name" value="ALPHA-L-FUCOSIDASE"/>
    <property type="match status" value="1"/>
</dbReference>
<gene>
    <name evidence="9" type="ORF">SAMN06265222_11660</name>
</gene>
<keyword evidence="5" id="KW-0378">Hydrolase</keyword>
<dbReference type="SMART" id="SM00812">
    <property type="entry name" value="Alpha_L_fucos"/>
    <property type="match status" value="1"/>
</dbReference>
<keyword evidence="6" id="KW-0326">Glycosidase</keyword>
<dbReference type="InterPro" id="IPR057739">
    <property type="entry name" value="Glyco_hydro_29_N"/>
</dbReference>
<dbReference type="PROSITE" id="PS51318">
    <property type="entry name" value="TAT"/>
    <property type="match status" value="1"/>
</dbReference>
<evidence type="ECO:0000256" key="5">
    <source>
        <dbReference type="ARBA" id="ARBA00022801"/>
    </source>
</evidence>
<evidence type="ECO:0000256" key="4">
    <source>
        <dbReference type="ARBA" id="ARBA00022729"/>
    </source>
</evidence>
<keyword evidence="4 7" id="KW-0732">Signal</keyword>